<keyword evidence="5" id="KW-0449">Lipoprotein</keyword>
<dbReference type="RefSeq" id="WP_192539241.1">
    <property type="nucleotide sequence ID" value="NZ_RRZB01000046.1"/>
</dbReference>
<dbReference type="PANTHER" id="PTHR30035:SF3">
    <property type="entry name" value="INTERMEMBRANE PHOSPHOLIPID TRANSPORT SYSTEM LIPOPROTEIN MLAA"/>
    <property type="match status" value="1"/>
</dbReference>
<evidence type="ECO:0000256" key="3">
    <source>
        <dbReference type="SAM" id="MobiDB-lite"/>
    </source>
</evidence>
<dbReference type="PROSITE" id="PS51257">
    <property type="entry name" value="PROKAR_LIPOPROTEIN"/>
    <property type="match status" value="1"/>
</dbReference>
<reference evidence="5 6" key="1">
    <citation type="submission" date="2020-07" db="EMBL/GenBank/DDBJ databases">
        <title>Halophilic bacteria isolated from french cheeses.</title>
        <authorList>
            <person name="Kothe C.I."/>
            <person name="Farah-Kraiem B."/>
            <person name="Renault P."/>
            <person name="Dridi B."/>
        </authorList>
    </citation>
    <scope>NUCLEOTIDE SEQUENCE [LARGE SCALE GENOMIC DNA]</scope>
    <source>
        <strain evidence="5 6">FME20</strain>
    </source>
</reference>
<keyword evidence="6" id="KW-1185">Reference proteome</keyword>
<accession>A0ABR9G1J8</accession>
<dbReference type="EMBL" id="RRZB01000046">
    <property type="protein sequence ID" value="MBE0464783.1"/>
    <property type="molecule type" value="Genomic_DNA"/>
</dbReference>
<organism evidence="5 6">
    <name type="scientific">Halomonas colorata</name>
    <dbReference type="NCBI Taxonomy" id="2742615"/>
    <lineage>
        <taxon>Bacteria</taxon>
        <taxon>Pseudomonadati</taxon>
        <taxon>Pseudomonadota</taxon>
        <taxon>Gammaproteobacteria</taxon>
        <taxon>Oceanospirillales</taxon>
        <taxon>Halomonadaceae</taxon>
        <taxon>Halomonas</taxon>
    </lineage>
</organism>
<protein>
    <submittedName>
        <fullName evidence="5">VacJ family lipoprotein</fullName>
    </submittedName>
</protein>
<feature type="signal peptide" evidence="4">
    <location>
        <begin position="1"/>
        <end position="25"/>
    </location>
</feature>
<gene>
    <name evidence="5" type="ORF">EI547_15185</name>
</gene>
<feature type="chain" id="PRO_5045833465" evidence="4">
    <location>
        <begin position="26"/>
        <end position="281"/>
    </location>
</feature>
<proteinExistence type="inferred from homology"/>
<dbReference type="Proteomes" id="UP001645038">
    <property type="component" value="Unassembled WGS sequence"/>
</dbReference>
<evidence type="ECO:0000313" key="6">
    <source>
        <dbReference type="Proteomes" id="UP001645038"/>
    </source>
</evidence>
<dbReference type="InterPro" id="IPR007428">
    <property type="entry name" value="MlaA"/>
</dbReference>
<keyword evidence="2 4" id="KW-0732">Signal</keyword>
<evidence type="ECO:0000256" key="4">
    <source>
        <dbReference type="SAM" id="SignalP"/>
    </source>
</evidence>
<evidence type="ECO:0000256" key="2">
    <source>
        <dbReference type="ARBA" id="ARBA00022729"/>
    </source>
</evidence>
<comment type="caution">
    <text evidence="5">The sequence shown here is derived from an EMBL/GenBank/DDBJ whole genome shotgun (WGS) entry which is preliminary data.</text>
</comment>
<sequence length="281" mass="31094">MLRFLAKRNSAISLRNAALPMVLFATFAVGGCASTSTQMTAEAHPEDPWEGFNRRVFVFNDVLDRYALKPVATGYRTVTPDPVQTGVGNFFSNLGEIRTAINSLLQGKPANAGLATSRFLINSTVGIGGLLDYATLMEINASDEDFGQTLAVWGWEDSRYLVLPLLGPSTLRDTTGLPADMAAYPTTYVEDDATRLGLRALNIVDIRAGLLDQEKLISGDRYRFIRDAFLQRRQFEINDGELGDDPFAMDDFDFQDSDFQDSDFQDSDFDDSDISDDDFAD</sequence>
<feature type="region of interest" description="Disordered" evidence="3">
    <location>
        <begin position="249"/>
        <end position="281"/>
    </location>
</feature>
<evidence type="ECO:0000313" key="5">
    <source>
        <dbReference type="EMBL" id="MBE0464783.1"/>
    </source>
</evidence>
<evidence type="ECO:0000256" key="1">
    <source>
        <dbReference type="ARBA" id="ARBA00010634"/>
    </source>
</evidence>
<dbReference type="Pfam" id="PF04333">
    <property type="entry name" value="MlaA"/>
    <property type="match status" value="1"/>
</dbReference>
<dbReference type="PRINTS" id="PR01805">
    <property type="entry name" value="VACJLIPOPROT"/>
</dbReference>
<dbReference type="PANTHER" id="PTHR30035">
    <property type="entry name" value="LIPOPROTEIN VACJ-RELATED"/>
    <property type="match status" value="1"/>
</dbReference>
<name>A0ABR9G1J8_9GAMM</name>
<comment type="similarity">
    <text evidence="1">Belongs to the MlaA family.</text>
</comment>